<feature type="active site" evidence="4">
    <location>
        <position position="21"/>
    </location>
</feature>
<evidence type="ECO:0000256" key="3">
    <source>
        <dbReference type="ARBA" id="ARBA00047645"/>
    </source>
</evidence>
<evidence type="ECO:0000313" key="8">
    <source>
        <dbReference type="Proteomes" id="UP001143330"/>
    </source>
</evidence>
<dbReference type="GO" id="GO:0003998">
    <property type="term" value="F:acylphosphatase activity"/>
    <property type="evidence" value="ECO:0007669"/>
    <property type="project" value="UniProtKB-EC"/>
</dbReference>
<dbReference type="EC" id="3.6.1.7" evidence="2 4"/>
<sequence length="94" mass="10250">MSGAASVRLVVHGRVQGVGYRAWVVEQARRLGVRGWVRNRRAGTVEALIHADAATREALIAACRRGPPAASVRDIELFETDEPVPDDFEVCPTL</sequence>
<reference evidence="7" key="2">
    <citation type="submission" date="2023-01" db="EMBL/GenBank/DDBJ databases">
        <authorList>
            <person name="Sun Q."/>
            <person name="Evtushenko L."/>
        </authorList>
    </citation>
    <scope>NUCLEOTIDE SEQUENCE</scope>
    <source>
        <strain evidence="7">VKM B-2789</strain>
    </source>
</reference>
<dbReference type="EMBL" id="BSFM01000012">
    <property type="protein sequence ID" value="GLK84246.1"/>
    <property type="molecule type" value="Genomic_DNA"/>
</dbReference>
<protein>
    <recommendedName>
        <fullName evidence="2 4">acylphosphatase</fullName>
        <ecNumber evidence="2 4">3.6.1.7</ecNumber>
    </recommendedName>
</protein>
<evidence type="ECO:0000256" key="2">
    <source>
        <dbReference type="ARBA" id="ARBA00012150"/>
    </source>
</evidence>
<dbReference type="PRINTS" id="PR00112">
    <property type="entry name" value="ACYLPHPHTASE"/>
</dbReference>
<name>A0A9W6JX91_9HYPH</name>
<dbReference type="InterPro" id="IPR020456">
    <property type="entry name" value="Acylphosphatase"/>
</dbReference>
<comment type="catalytic activity">
    <reaction evidence="3 4">
        <text>an acyl phosphate + H2O = a carboxylate + phosphate + H(+)</text>
        <dbReference type="Rhea" id="RHEA:14965"/>
        <dbReference type="ChEBI" id="CHEBI:15377"/>
        <dbReference type="ChEBI" id="CHEBI:15378"/>
        <dbReference type="ChEBI" id="CHEBI:29067"/>
        <dbReference type="ChEBI" id="CHEBI:43474"/>
        <dbReference type="ChEBI" id="CHEBI:59918"/>
        <dbReference type="EC" id="3.6.1.7"/>
    </reaction>
</comment>
<evidence type="ECO:0000256" key="5">
    <source>
        <dbReference type="RuleBase" id="RU004168"/>
    </source>
</evidence>
<feature type="domain" description="Acylphosphatase-like" evidence="6">
    <location>
        <begin position="6"/>
        <end position="92"/>
    </location>
</feature>
<evidence type="ECO:0000256" key="4">
    <source>
        <dbReference type="PROSITE-ProRule" id="PRU00520"/>
    </source>
</evidence>
<dbReference type="SUPFAM" id="SSF54975">
    <property type="entry name" value="Acylphosphatase/BLUF domain-like"/>
    <property type="match status" value="1"/>
</dbReference>
<dbReference type="PANTHER" id="PTHR47268:SF4">
    <property type="entry name" value="ACYLPHOSPHATASE"/>
    <property type="match status" value="1"/>
</dbReference>
<dbReference type="PROSITE" id="PS51160">
    <property type="entry name" value="ACYLPHOSPHATASE_3"/>
    <property type="match status" value="1"/>
</dbReference>
<keyword evidence="4" id="KW-0378">Hydrolase</keyword>
<accession>A0A9W6JX91</accession>
<dbReference type="Proteomes" id="UP001143330">
    <property type="component" value="Unassembled WGS sequence"/>
</dbReference>
<comment type="similarity">
    <text evidence="1 5">Belongs to the acylphosphatase family.</text>
</comment>
<organism evidence="7 8">
    <name type="scientific">Ancylobacter defluvii</name>
    <dbReference type="NCBI Taxonomy" id="1282440"/>
    <lineage>
        <taxon>Bacteria</taxon>
        <taxon>Pseudomonadati</taxon>
        <taxon>Pseudomonadota</taxon>
        <taxon>Alphaproteobacteria</taxon>
        <taxon>Hyphomicrobiales</taxon>
        <taxon>Xanthobacteraceae</taxon>
        <taxon>Ancylobacter</taxon>
    </lineage>
</organism>
<dbReference type="InterPro" id="IPR036046">
    <property type="entry name" value="Acylphosphatase-like_dom_sf"/>
</dbReference>
<feature type="active site" evidence="4">
    <location>
        <position position="39"/>
    </location>
</feature>
<evidence type="ECO:0000256" key="1">
    <source>
        <dbReference type="ARBA" id="ARBA00005614"/>
    </source>
</evidence>
<evidence type="ECO:0000259" key="6">
    <source>
        <dbReference type="PROSITE" id="PS51160"/>
    </source>
</evidence>
<dbReference type="Gene3D" id="3.30.70.100">
    <property type="match status" value="1"/>
</dbReference>
<comment type="caution">
    <text evidence="7">The sequence shown here is derived from an EMBL/GenBank/DDBJ whole genome shotgun (WGS) entry which is preliminary data.</text>
</comment>
<dbReference type="Pfam" id="PF00708">
    <property type="entry name" value="Acylphosphatase"/>
    <property type="match status" value="1"/>
</dbReference>
<dbReference type="PANTHER" id="PTHR47268">
    <property type="entry name" value="ACYLPHOSPHATASE"/>
    <property type="match status" value="1"/>
</dbReference>
<reference evidence="7" key="1">
    <citation type="journal article" date="2014" name="Int. J. Syst. Evol. Microbiol.">
        <title>Complete genome sequence of Corynebacterium casei LMG S-19264T (=DSM 44701T), isolated from a smear-ripened cheese.</title>
        <authorList>
            <consortium name="US DOE Joint Genome Institute (JGI-PGF)"/>
            <person name="Walter F."/>
            <person name="Albersmeier A."/>
            <person name="Kalinowski J."/>
            <person name="Ruckert C."/>
        </authorList>
    </citation>
    <scope>NUCLEOTIDE SEQUENCE</scope>
    <source>
        <strain evidence="7">VKM B-2789</strain>
    </source>
</reference>
<evidence type="ECO:0000313" key="7">
    <source>
        <dbReference type="EMBL" id="GLK84246.1"/>
    </source>
</evidence>
<gene>
    <name evidence="7" type="primary">acyP</name>
    <name evidence="7" type="ORF">GCM10017653_23160</name>
</gene>
<dbReference type="RefSeq" id="WP_213358540.1">
    <property type="nucleotide sequence ID" value="NZ_BSFM01000012.1"/>
</dbReference>
<proteinExistence type="inferred from homology"/>
<dbReference type="InterPro" id="IPR001792">
    <property type="entry name" value="Acylphosphatase-like_dom"/>
</dbReference>
<keyword evidence="8" id="KW-1185">Reference proteome</keyword>
<dbReference type="AlphaFoldDB" id="A0A9W6JX91"/>